<dbReference type="Pfam" id="PF01208">
    <property type="entry name" value="URO-D"/>
    <property type="match status" value="1"/>
</dbReference>
<gene>
    <name evidence="2" type="ORF">GH808_02845</name>
</gene>
<sequence length="352" mass="41136">MTKYQFDEKEVRDMGMYAAVPGMYGLPSGPVRKFDTPITPKENFLRIYRGEKLVWLPNMATDCNMLQPEVMPDAYARNHGGIDWFGIEWEYESLTNAAMVKPGTRRLSDITKWREELIWPVLNAIDWEKDYKENYEPVIDSDRVTMFAIVNGLFERTADLTNFADTFCYLLEEPEELTAFFDKLVDFHIDLIKIAKKYYHADIITFHDDMGSQKNSFMSPETFKNMMMPHYKKITSAVHDLGMFINYHSCGSVGNLLPYFIESGFDSWEGQDSANNKVELMNQYGDQLIQAGMIFFPEDATDEQVDEMIDEALETLGKKERFFLAYSSDMKIERNYHSMGRLYEKSRKFYNQ</sequence>
<dbReference type="Proteomes" id="UP000603234">
    <property type="component" value="Unassembled WGS sequence"/>
</dbReference>
<proteinExistence type="predicted"/>
<dbReference type="InterPro" id="IPR038071">
    <property type="entry name" value="UROD/MetE-like_sf"/>
</dbReference>
<dbReference type="PANTHER" id="PTHR47099">
    <property type="entry name" value="METHYLCOBAMIDE:COM METHYLTRANSFERASE MTBA"/>
    <property type="match status" value="1"/>
</dbReference>
<protein>
    <recommendedName>
        <fullName evidence="1">Uroporphyrinogen decarboxylase (URO-D) domain-containing protein</fullName>
    </recommendedName>
</protein>
<dbReference type="InterPro" id="IPR052024">
    <property type="entry name" value="Methanogen_methyltrans"/>
</dbReference>
<feature type="domain" description="Uroporphyrinogen decarboxylase (URO-D)" evidence="1">
    <location>
        <begin position="142"/>
        <end position="334"/>
    </location>
</feature>
<keyword evidence="3" id="KW-1185">Reference proteome</keyword>
<name>A0ABR6WRW5_9FIRM</name>
<dbReference type="EMBL" id="WJBC01000003">
    <property type="protein sequence ID" value="MBC3803376.1"/>
    <property type="molecule type" value="Genomic_DNA"/>
</dbReference>
<dbReference type="InterPro" id="IPR000257">
    <property type="entry name" value="Uroporphyrinogen_deCOase"/>
</dbReference>
<evidence type="ECO:0000313" key="3">
    <source>
        <dbReference type="Proteomes" id="UP000603234"/>
    </source>
</evidence>
<comment type="caution">
    <text evidence="2">The sequence shown here is derived from an EMBL/GenBank/DDBJ whole genome shotgun (WGS) entry which is preliminary data.</text>
</comment>
<evidence type="ECO:0000313" key="2">
    <source>
        <dbReference type="EMBL" id="MBC3803376.1"/>
    </source>
</evidence>
<dbReference type="Gene3D" id="3.20.20.210">
    <property type="match status" value="1"/>
</dbReference>
<organism evidence="2 3">
    <name type="scientific">Acetobacterium fimetarium</name>
    <dbReference type="NCBI Taxonomy" id="52691"/>
    <lineage>
        <taxon>Bacteria</taxon>
        <taxon>Bacillati</taxon>
        <taxon>Bacillota</taxon>
        <taxon>Clostridia</taxon>
        <taxon>Eubacteriales</taxon>
        <taxon>Eubacteriaceae</taxon>
        <taxon>Acetobacterium</taxon>
    </lineage>
</organism>
<dbReference type="PANTHER" id="PTHR47099:SF1">
    <property type="entry name" value="METHYLCOBAMIDE:COM METHYLTRANSFERASE MTBA"/>
    <property type="match status" value="1"/>
</dbReference>
<evidence type="ECO:0000259" key="1">
    <source>
        <dbReference type="Pfam" id="PF01208"/>
    </source>
</evidence>
<accession>A0ABR6WRW5</accession>
<reference evidence="2 3" key="1">
    <citation type="journal article" date="2020" name="mSystems">
        <title>Defining Genomic and Predicted Metabolic Features of the Acetobacterium Genus.</title>
        <authorList>
            <person name="Ross D.E."/>
            <person name="Marshall C.W."/>
            <person name="Gulliver D."/>
            <person name="May H.D."/>
            <person name="Norman R.S."/>
        </authorList>
    </citation>
    <scope>NUCLEOTIDE SEQUENCE [LARGE SCALE GENOMIC DNA]</scope>
    <source>
        <strain evidence="2 3">DSM 8238</strain>
    </source>
</reference>
<dbReference type="SUPFAM" id="SSF51726">
    <property type="entry name" value="UROD/MetE-like"/>
    <property type="match status" value="1"/>
</dbReference>
<dbReference type="RefSeq" id="WP_186841306.1">
    <property type="nucleotide sequence ID" value="NZ_WJBC01000003.1"/>
</dbReference>